<dbReference type="Proteomes" id="UP000717624">
    <property type="component" value="Unassembled WGS sequence"/>
</dbReference>
<proteinExistence type="inferred from homology"/>
<dbReference type="InterPro" id="IPR020904">
    <property type="entry name" value="Sc_DH/Rdtase_CS"/>
</dbReference>
<dbReference type="InterPro" id="IPR002347">
    <property type="entry name" value="SDR_fam"/>
</dbReference>
<feature type="domain" description="Ketoreductase" evidence="3">
    <location>
        <begin position="7"/>
        <end position="189"/>
    </location>
</feature>
<evidence type="ECO:0000259" key="3">
    <source>
        <dbReference type="SMART" id="SM00822"/>
    </source>
</evidence>
<accession>A0A938XSK6</accession>
<protein>
    <submittedName>
        <fullName evidence="4">3-oxoacyl-[acyl-carrier protein] reductase</fullName>
        <ecNumber evidence="4">1.1.1.100</ecNumber>
    </submittedName>
</protein>
<dbReference type="RefSeq" id="WP_204517352.1">
    <property type="nucleotide sequence ID" value="NZ_BAABIN010000038.1"/>
</dbReference>
<dbReference type="PRINTS" id="PR00080">
    <property type="entry name" value="SDRFAMILY"/>
</dbReference>
<dbReference type="Pfam" id="PF13561">
    <property type="entry name" value="adh_short_C2"/>
    <property type="match status" value="1"/>
</dbReference>
<keyword evidence="2 4" id="KW-0560">Oxidoreductase</keyword>
<dbReference type="PRINTS" id="PR00081">
    <property type="entry name" value="GDHRDH"/>
</dbReference>
<dbReference type="InterPro" id="IPR057326">
    <property type="entry name" value="KR_dom"/>
</dbReference>
<dbReference type="GO" id="GO:0008206">
    <property type="term" value="P:bile acid metabolic process"/>
    <property type="evidence" value="ECO:0007669"/>
    <property type="project" value="UniProtKB-ARBA"/>
</dbReference>
<evidence type="ECO:0000256" key="2">
    <source>
        <dbReference type="ARBA" id="ARBA00023002"/>
    </source>
</evidence>
<dbReference type="Gene3D" id="3.40.50.720">
    <property type="entry name" value="NAD(P)-binding Rossmann-like Domain"/>
    <property type="match status" value="1"/>
</dbReference>
<dbReference type="GO" id="GO:0004316">
    <property type="term" value="F:3-oxoacyl-[acyl-carrier-protein] reductase (NADPH) activity"/>
    <property type="evidence" value="ECO:0007669"/>
    <property type="project" value="UniProtKB-EC"/>
</dbReference>
<dbReference type="PANTHER" id="PTHR43639">
    <property type="entry name" value="OXIDOREDUCTASE, SHORT-CHAIN DEHYDROGENASE/REDUCTASE FAMILY (AFU_ORTHOLOGUE AFUA_5G02870)"/>
    <property type="match status" value="1"/>
</dbReference>
<reference evidence="4" key="1">
    <citation type="submission" date="2021-01" db="EMBL/GenBank/DDBJ databases">
        <title>Genomic Encyclopedia of Type Strains, Phase IV (KMG-IV): sequencing the most valuable type-strain genomes for metagenomic binning, comparative biology and taxonomic classification.</title>
        <authorList>
            <person name="Goeker M."/>
        </authorList>
    </citation>
    <scope>NUCLEOTIDE SEQUENCE</scope>
    <source>
        <strain evidence="4">DSM 25523</strain>
    </source>
</reference>
<organism evidence="4 5">
    <name type="scientific">Brevibacillus fulvus</name>
    <dbReference type="NCBI Taxonomy" id="1125967"/>
    <lineage>
        <taxon>Bacteria</taxon>
        <taxon>Bacillati</taxon>
        <taxon>Bacillota</taxon>
        <taxon>Bacilli</taxon>
        <taxon>Bacillales</taxon>
        <taxon>Paenibacillaceae</taxon>
        <taxon>Brevibacillus</taxon>
    </lineage>
</organism>
<gene>
    <name evidence="4" type="ORF">JOD01_001228</name>
</gene>
<evidence type="ECO:0000256" key="1">
    <source>
        <dbReference type="ARBA" id="ARBA00006484"/>
    </source>
</evidence>
<dbReference type="FunFam" id="3.40.50.720:FF:000084">
    <property type="entry name" value="Short-chain dehydrogenase reductase"/>
    <property type="match status" value="1"/>
</dbReference>
<keyword evidence="5" id="KW-1185">Reference proteome</keyword>
<dbReference type="SMART" id="SM00822">
    <property type="entry name" value="PKS_KR"/>
    <property type="match status" value="1"/>
</dbReference>
<dbReference type="EMBL" id="JAFBEB010000003">
    <property type="protein sequence ID" value="MBM7589628.1"/>
    <property type="molecule type" value="Genomic_DNA"/>
</dbReference>
<dbReference type="SUPFAM" id="SSF51735">
    <property type="entry name" value="NAD(P)-binding Rossmann-fold domains"/>
    <property type="match status" value="1"/>
</dbReference>
<evidence type="ECO:0000313" key="5">
    <source>
        <dbReference type="Proteomes" id="UP000717624"/>
    </source>
</evidence>
<dbReference type="PANTHER" id="PTHR43639:SF1">
    <property type="entry name" value="SHORT-CHAIN DEHYDROGENASE_REDUCTASE FAMILY PROTEIN"/>
    <property type="match status" value="1"/>
</dbReference>
<evidence type="ECO:0000313" key="4">
    <source>
        <dbReference type="EMBL" id="MBM7589628.1"/>
    </source>
</evidence>
<comment type="caution">
    <text evidence="4">The sequence shown here is derived from an EMBL/GenBank/DDBJ whole genome shotgun (WGS) entry which is preliminary data.</text>
</comment>
<dbReference type="EC" id="1.1.1.100" evidence="4"/>
<dbReference type="NCBIfam" id="NF009466">
    <property type="entry name" value="PRK12826.1-2"/>
    <property type="match status" value="1"/>
</dbReference>
<sequence length="252" mass="27060">MYSFAGKVAWITGSSSGIGRAIALAFAEHGADVIVHGHSNIAGAKQVMEEVQRQGRRALLVQGDVANAGDVHRMTAEIEHSFGRLDILVNNAGTLLKRCKIEEMDEQLWDQVMNVNLKSAFLVTKAALPLMKRQKQGQIINVTSIAARNGGGFGAVAYATAKAGLSTLTRGLAKELKEYNIRVNGIGPGVIATAFHDRFTPEPMRQNNLQSIPLGREGQPEETAGAVLFLASDYASYITGEIIEINGGQLMD</sequence>
<comment type="similarity">
    <text evidence="1">Belongs to the short-chain dehydrogenases/reductases (SDR) family.</text>
</comment>
<name>A0A938XSK6_9BACL</name>
<dbReference type="AlphaFoldDB" id="A0A938XSK6"/>
<dbReference type="PROSITE" id="PS00061">
    <property type="entry name" value="ADH_SHORT"/>
    <property type="match status" value="1"/>
</dbReference>
<dbReference type="InterPro" id="IPR036291">
    <property type="entry name" value="NAD(P)-bd_dom_sf"/>
</dbReference>
<dbReference type="NCBIfam" id="NF005559">
    <property type="entry name" value="PRK07231.1"/>
    <property type="match status" value="1"/>
</dbReference>